<name>A0A7X4WCZ6_9GAMM</name>
<comment type="caution">
    <text evidence="1">The sequence shown here is derived from an EMBL/GenBank/DDBJ whole genome shotgun (WGS) entry which is preliminary data.</text>
</comment>
<organism evidence="1 2">
    <name type="scientific">Photobacterium halotolerans</name>
    <dbReference type="NCBI Taxonomy" id="265726"/>
    <lineage>
        <taxon>Bacteria</taxon>
        <taxon>Pseudomonadati</taxon>
        <taxon>Pseudomonadota</taxon>
        <taxon>Gammaproteobacteria</taxon>
        <taxon>Vibrionales</taxon>
        <taxon>Vibrionaceae</taxon>
        <taxon>Photobacterium</taxon>
    </lineage>
</organism>
<dbReference type="Proteomes" id="UP000465712">
    <property type="component" value="Unassembled WGS sequence"/>
</dbReference>
<protein>
    <submittedName>
        <fullName evidence="1">Uncharacterized protein</fullName>
    </submittedName>
</protein>
<gene>
    <name evidence="1" type="ORF">CAG72_07910</name>
</gene>
<proteinExistence type="predicted"/>
<evidence type="ECO:0000313" key="1">
    <source>
        <dbReference type="EMBL" id="NAW65140.1"/>
    </source>
</evidence>
<dbReference type="AlphaFoldDB" id="A0A7X4WCZ6"/>
<dbReference type="EMBL" id="WXWW01000121">
    <property type="protein sequence ID" value="NAW65140.1"/>
    <property type="molecule type" value="Genomic_DNA"/>
</dbReference>
<sequence length="128" mass="14283">IGAIGTPDKITGFWAKYNIEGNKFITFYSINKQIDSELAGLKINALREYYKSFKTANTSMQLIVDGPRVRLLYTMNCFSKLDDCTPRKNADPNGWVVRSPDDTTEVVVLFDGTGEASDTPFPGSPYDK</sequence>
<feature type="non-terminal residue" evidence="1">
    <location>
        <position position="1"/>
    </location>
</feature>
<evidence type="ECO:0000313" key="2">
    <source>
        <dbReference type="Proteomes" id="UP000465712"/>
    </source>
</evidence>
<accession>A0A7X4WCZ6</accession>
<reference evidence="1 2" key="1">
    <citation type="submission" date="2017-05" db="EMBL/GenBank/DDBJ databases">
        <title>High clonality and local adaptation shapes Vibrionaceae linages within an endangered oasis.</title>
        <authorList>
            <person name="Vazquez-Rosas-Landa M."/>
        </authorList>
    </citation>
    <scope>NUCLEOTIDE SEQUENCE [LARGE SCALE GENOMIC DNA]</scope>
    <source>
        <strain evidence="1 2">P46_P4S1P180</strain>
    </source>
</reference>